<organism evidence="2 3">
    <name type="scientific">Protopolystoma xenopodis</name>
    <dbReference type="NCBI Taxonomy" id="117903"/>
    <lineage>
        <taxon>Eukaryota</taxon>
        <taxon>Metazoa</taxon>
        <taxon>Spiralia</taxon>
        <taxon>Lophotrochozoa</taxon>
        <taxon>Platyhelminthes</taxon>
        <taxon>Monogenea</taxon>
        <taxon>Polyopisthocotylea</taxon>
        <taxon>Polystomatidea</taxon>
        <taxon>Polystomatidae</taxon>
        <taxon>Protopolystoma</taxon>
    </lineage>
</organism>
<evidence type="ECO:0000256" key="1">
    <source>
        <dbReference type="SAM" id="MobiDB-lite"/>
    </source>
</evidence>
<comment type="caution">
    <text evidence="2">The sequence shown here is derived from an EMBL/GenBank/DDBJ whole genome shotgun (WGS) entry which is preliminary data.</text>
</comment>
<dbReference type="AlphaFoldDB" id="A0A448WBE2"/>
<reference evidence="2" key="1">
    <citation type="submission" date="2018-11" db="EMBL/GenBank/DDBJ databases">
        <authorList>
            <consortium name="Pathogen Informatics"/>
        </authorList>
    </citation>
    <scope>NUCLEOTIDE SEQUENCE</scope>
</reference>
<protein>
    <submittedName>
        <fullName evidence="2">Uncharacterized protein</fullName>
    </submittedName>
</protein>
<feature type="region of interest" description="Disordered" evidence="1">
    <location>
        <begin position="65"/>
        <end position="93"/>
    </location>
</feature>
<keyword evidence="3" id="KW-1185">Reference proteome</keyword>
<gene>
    <name evidence="2" type="ORF">PXEA_LOCUS1053</name>
</gene>
<accession>A0A448WBE2</accession>
<evidence type="ECO:0000313" key="2">
    <source>
        <dbReference type="EMBL" id="VEL07613.1"/>
    </source>
</evidence>
<proteinExistence type="predicted"/>
<dbReference type="EMBL" id="CAAALY010002094">
    <property type="protein sequence ID" value="VEL07613.1"/>
    <property type="molecule type" value="Genomic_DNA"/>
</dbReference>
<dbReference type="Proteomes" id="UP000784294">
    <property type="component" value="Unassembled WGS sequence"/>
</dbReference>
<evidence type="ECO:0000313" key="3">
    <source>
        <dbReference type="Proteomes" id="UP000784294"/>
    </source>
</evidence>
<name>A0A448WBE2_9PLAT</name>
<sequence>MGALWLDLTPILVPFRPPDPIINVPLARRSTSGRSDCLVLACQCVTMTALFQNEQQALRGKCTFTSPTGQLNPGRQDDDGTRASTGKNRREGKRLKQRCERAWRLWGPFVGEQVEGLSRRRDRVKDREGEKERKREGEAQVQVRELKVVAVVTEMPTVRLRVPFEGARPWKPLFGTTWWLNKKDFILFEINVPFETAKIFFLILSMAGNMVLLRLSSTGGWPKGMTWLNNL</sequence>